<evidence type="ECO:0000313" key="3">
    <source>
        <dbReference type="EMBL" id="SHJ00821.1"/>
    </source>
</evidence>
<dbReference type="Proteomes" id="UP000184232">
    <property type="component" value="Unassembled WGS sequence"/>
</dbReference>
<evidence type="ECO:0000313" key="4">
    <source>
        <dbReference type="Proteomes" id="UP000184232"/>
    </source>
</evidence>
<evidence type="ECO:0000259" key="2">
    <source>
        <dbReference type="Pfam" id="PF04892"/>
    </source>
</evidence>
<feature type="transmembrane region" description="Helical" evidence="1">
    <location>
        <begin position="42"/>
        <end position="59"/>
    </location>
</feature>
<accession>A0A1M6FT03</accession>
<keyword evidence="1" id="KW-0472">Membrane</keyword>
<dbReference type="NCBIfam" id="NF037970">
    <property type="entry name" value="vanZ_1"/>
    <property type="match status" value="1"/>
</dbReference>
<feature type="transmembrane region" description="Helical" evidence="1">
    <location>
        <begin position="18"/>
        <end position="35"/>
    </location>
</feature>
<reference evidence="3 4" key="1">
    <citation type="submission" date="2016-11" db="EMBL/GenBank/DDBJ databases">
        <authorList>
            <person name="Jaros S."/>
            <person name="Januszkiewicz K."/>
            <person name="Wedrychowicz H."/>
        </authorList>
    </citation>
    <scope>NUCLEOTIDE SEQUENCE [LARGE SCALE GENOMIC DNA]</scope>
    <source>
        <strain evidence="3 4">DSM 22807</strain>
    </source>
</reference>
<proteinExistence type="predicted"/>
<sequence length="94" mass="10731">MVSVNDLPSVSIQNKDKITHAMFYFVFVFLWGNAFTKNSKTFFKVFVFAILYGIIIEIFQGVFTETRSADFFDVLANTFGALLGLLLLFIKKIT</sequence>
<keyword evidence="4" id="KW-1185">Reference proteome</keyword>
<evidence type="ECO:0000256" key="1">
    <source>
        <dbReference type="SAM" id="Phobius"/>
    </source>
</evidence>
<feature type="domain" description="VanZ-like" evidence="2">
    <location>
        <begin position="21"/>
        <end position="90"/>
    </location>
</feature>
<dbReference type="Pfam" id="PF04892">
    <property type="entry name" value="VanZ"/>
    <property type="match status" value="1"/>
</dbReference>
<gene>
    <name evidence="3" type="ORF">SAMN05444337_1318</name>
</gene>
<dbReference type="EMBL" id="FQZH01000001">
    <property type="protein sequence ID" value="SHJ00821.1"/>
    <property type="molecule type" value="Genomic_DNA"/>
</dbReference>
<feature type="transmembrane region" description="Helical" evidence="1">
    <location>
        <begin position="71"/>
        <end position="90"/>
    </location>
</feature>
<protein>
    <submittedName>
        <fullName evidence="3">VanZ like family protein</fullName>
    </submittedName>
</protein>
<organism evidence="3 4">
    <name type="scientific">Flavobacterium haoranii</name>
    <dbReference type="NCBI Taxonomy" id="683124"/>
    <lineage>
        <taxon>Bacteria</taxon>
        <taxon>Pseudomonadati</taxon>
        <taxon>Bacteroidota</taxon>
        <taxon>Flavobacteriia</taxon>
        <taxon>Flavobacteriales</taxon>
        <taxon>Flavobacteriaceae</taxon>
        <taxon>Flavobacterium</taxon>
    </lineage>
</organism>
<dbReference type="PANTHER" id="PTHR28008">
    <property type="entry name" value="DOMAIN PROTEIN, PUTATIVE (AFU_ORTHOLOGUE AFUA_3G10980)-RELATED"/>
    <property type="match status" value="1"/>
</dbReference>
<keyword evidence="1" id="KW-0812">Transmembrane</keyword>
<dbReference type="InterPro" id="IPR006976">
    <property type="entry name" value="VanZ-like"/>
</dbReference>
<dbReference type="PANTHER" id="PTHR28008:SF1">
    <property type="entry name" value="DOMAIN PROTEIN, PUTATIVE (AFU_ORTHOLOGUE AFUA_3G10980)-RELATED"/>
    <property type="match status" value="1"/>
</dbReference>
<keyword evidence="1" id="KW-1133">Transmembrane helix</keyword>
<dbReference type="AlphaFoldDB" id="A0A1M6FT03"/>
<dbReference type="STRING" id="683124.SAMN05444337_1318"/>
<name>A0A1M6FT03_9FLAO</name>